<dbReference type="AlphaFoldDB" id="A0A6A6QD55"/>
<dbReference type="Proteomes" id="UP000799750">
    <property type="component" value="Unassembled WGS sequence"/>
</dbReference>
<feature type="region of interest" description="Disordered" evidence="1">
    <location>
        <begin position="1"/>
        <end position="52"/>
    </location>
</feature>
<evidence type="ECO:0000313" key="3">
    <source>
        <dbReference type="EMBL" id="KAF2490202.1"/>
    </source>
</evidence>
<feature type="compositionally biased region" description="Low complexity" evidence="1">
    <location>
        <begin position="13"/>
        <end position="25"/>
    </location>
</feature>
<organism evidence="3 4">
    <name type="scientific">Lophium mytilinum</name>
    <dbReference type="NCBI Taxonomy" id="390894"/>
    <lineage>
        <taxon>Eukaryota</taxon>
        <taxon>Fungi</taxon>
        <taxon>Dikarya</taxon>
        <taxon>Ascomycota</taxon>
        <taxon>Pezizomycotina</taxon>
        <taxon>Dothideomycetes</taxon>
        <taxon>Pleosporomycetidae</taxon>
        <taxon>Mytilinidiales</taxon>
        <taxon>Mytilinidiaceae</taxon>
        <taxon>Lophium</taxon>
    </lineage>
</organism>
<name>A0A6A6QD55_9PEZI</name>
<protein>
    <recommendedName>
        <fullName evidence="2">F-box domain-containing protein</fullName>
    </recommendedName>
</protein>
<dbReference type="InterPro" id="IPR001810">
    <property type="entry name" value="F-box_dom"/>
</dbReference>
<dbReference type="SUPFAM" id="SSF81383">
    <property type="entry name" value="F-box domain"/>
    <property type="match status" value="1"/>
</dbReference>
<gene>
    <name evidence="3" type="ORF">BU16DRAFT_566231</name>
</gene>
<sequence length="513" mass="57793">MFAHGGASEENTASAALNPLSAPAPVRRKRDRQDSDDLVYSSKRPRRSTELEVQTTNVMVDARSFPEVELASFEGLPTELLHIVFNYVDIKGLKSLRRINSRMNEIAISHLFSEVFLHAVDRPQNSLDFLHKRPDMGSLVRGLHYGNFIVHLPDEHIPLWRYLGDVYIFTVYQALKKAATGAPSAITQDAQELANTLKGCTANWDIRRLNSTTTVQHIDKMPRLNSLRFTGCPPDPRECDQSARTVWLRDNQYSSTICLFSTLLACYTTGRELKNLEINWDGLAMLHAWDEIYNRGSNGKFGLWGSIQLTLLESTLKNLTKFSWQMRIGELEERTDPLGNPGFFHRFLRGLPKLKELDISFRCKPIHPGMPGDRPRQILLGEIFGSVKAGTSVTLANLESLSLAGMHAEIEDLFTILENHRPTLKALQLEGIVMRNRGDWALVLSRLRRWVERAQLHSLSIRGALGEGAPAWGPEKNCRYTPGADLWAENEKVVQYLLRGGACPLVAEVNDAD</sequence>
<feature type="domain" description="F-box" evidence="2">
    <location>
        <begin position="70"/>
        <end position="119"/>
    </location>
</feature>
<evidence type="ECO:0000313" key="4">
    <source>
        <dbReference type="Proteomes" id="UP000799750"/>
    </source>
</evidence>
<dbReference type="EMBL" id="MU004197">
    <property type="protein sequence ID" value="KAF2490202.1"/>
    <property type="molecule type" value="Genomic_DNA"/>
</dbReference>
<evidence type="ECO:0000259" key="2">
    <source>
        <dbReference type="PROSITE" id="PS50181"/>
    </source>
</evidence>
<dbReference type="PROSITE" id="PS50181">
    <property type="entry name" value="FBOX"/>
    <property type="match status" value="1"/>
</dbReference>
<proteinExistence type="predicted"/>
<dbReference type="OrthoDB" id="3864240at2759"/>
<dbReference type="InterPro" id="IPR036047">
    <property type="entry name" value="F-box-like_dom_sf"/>
</dbReference>
<dbReference type="CDD" id="cd09917">
    <property type="entry name" value="F-box_SF"/>
    <property type="match status" value="1"/>
</dbReference>
<keyword evidence="4" id="KW-1185">Reference proteome</keyword>
<accession>A0A6A6QD55</accession>
<reference evidence="3" key="1">
    <citation type="journal article" date="2020" name="Stud. Mycol.">
        <title>101 Dothideomycetes genomes: a test case for predicting lifestyles and emergence of pathogens.</title>
        <authorList>
            <person name="Haridas S."/>
            <person name="Albert R."/>
            <person name="Binder M."/>
            <person name="Bloem J."/>
            <person name="Labutti K."/>
            <person name="Salamov A."/>
            <person name="Andreopoulos B."/>
            <person name="Baker S."/>
            <person name="Barry K."/>
            <person name="Bills G."/>
            <person name="Bluhm B."/>
            <person name="Cannon C."/>
            <person name="Castanera R."/>
            <person name="Culley D."/>
            <person name="Daum C."/>
            <person name="Ezra D."/>
            <person name="Gonzalez J."/>
            <person name="Henrissat B."/>
            <person name="Kuo A."/>
            <person name="Liang C."/>
            <person name="Lipzen A."/>
            <person name="Lutzoni F."/>
            <person name="Magnuson J."/>
            <person name="Mondo S."/>
            <person name="Nolan M."/>
            <person name="Ohm R."/>
            <person name="Pangilinan J."/>
            <person name="Park H.-J."/>
            <person name="Ramirez L."/>
            <person name="Alfaro M."/>
            <person name="Sun H."/>
            <person name="Tritt A."/>
            <person name="Yoshinaga Y."/>
            <person name="Zwiers L.-H."/>
            <person name="Turgeon B."/>
            <person name="Goodwin S."/>
            <person name="Spatafora J."/>
            <person name="Crous P."/>
            <person name="Grigoriev I."/>
        </authorList>
    </citation>
    <scope>NUCLEOTIDE SEQUENCE</scope>
    <source>
        <strain evidence="3">CBS 269.34</strain>
    </source>
</reference>
<evidence type="ECO:0000256" key="1">
    <source>
        <dbReference type="SAM" id="MobiDB-lite"/>
    </source>
</evidence>